<reference evidence="1 2" key="2">
    <citation type="journal article" date="2022" name="Arch. Microbiol.">
        <title>Rhodococcus pseudokoreensis sp. nov. isolated from the rhizosphere of young M26 apple rootstocks.</title>
        <authorList>
            <person name="Kampfer P."/>
            <person name="Glaeser S.P."/>
            <person name="Blom J."/>
            <person name="Wolf J."/>
            <person name="Benning S."/>
            <person name="Schloter M."/>
            <person name="Neumann-Schaal M."/>
        </authorList>
    </citation>
    <scope>NUCLEOTIDE SEQUENCE [LARGE SCALE GENOMIC DNA]</scope>
    <source>
        <strain evidence="1 2">R79</strain>
    </source>
</reference>
<organism evidence="1 2">
    <name type="scientific">Rhodococcus pseudokoreensis</name>
    <dbReference type="NCBI Taxonomy" id="2811421"/>
    <lineage>
        <taxon>Bacteria</taxon>
        <taxon>Bacillati</taxon>
        <taxon>Actinomycetota</taxon>
        <taxon>Actinomycetes</taxon>
        <taxon>Mycobacteriales</taxon>
        <taxon>Nocardiaceae</taxon>
        <taxon>Rhodococcus</taxon>
    </lineage>
</organism>
<sequence>MPASKIISRAFTAFDSWQDPTRTGLCFVCAWIYREPALRSAMHLVTTTPSLSVLNSRALAAHLAGPIADDHALVVPLRPGRKHLFPAARWGAVAVDDITFEWSGSDAATLHAMQRLRVEGFSQTALSAAAPPYAFLQKVAPHKWGRVLDDWEQLKRWRSEPPWWELGLRASVPTKVSA</sequence>
<keyword evidence="1" id="KW-0614">Plasmid</keyword>
<proteinExistence type="predicted"/>
<name>A0A974VWE3_9NOCA</name>
<geneLocation type="plasmid" evidence="1 2">
    <name>unnamed5</name>
</geneLocation>
<protein>
    <submittedName>
        <fullName evidence="1">Uncharacterized protein</fullName>
    </submittedName>
</protein>
<dbReference type="Proteomes" id="UP000662986">
    <property type="component" value="Plasmid unnamed5"/>
</dbReference>
<gene>
    <name evidence="1" type="ORF">JWS13_00255</name>
</gene>
<keyword evidence="2" id="KW-1185">Reference proteome</keyword>
<evidence type="ECO:0000313" key="2">
    <source>
        <dbReference type="Proteomes" id="UP000662986"/>
    </source>
</evidence>
<dbReference type="RefSeq" id="WP_206003915.1">
    <property type="nucleotide sequence ID" value="NZ_CP070614.1"/>
</dbReference>
<accession>A0A974VWE3</accession>
<reference evidence="1 2" key="1">
    <citation type="journal article" date="2021" name="Microbiol. Resour. Announc.">
        <title>Complete Genome Sequences of Two Rhodococcus sp. Strains with Large and Linear Chromosomes, Isolated from Apple Rhizosphere.</title>
        <authorList>
            <person name="Benning S."/>
            <person name="Brugnone N."/>
            <person name="Siani R."/>
            <person name="Kublik S."/>
            <person name="Schloter M."/>
            <person name="Rad V."/>
        </authorList>
    </citation>
    <scope>NUCLEOTIDE SEQUENCE [LARGE SCALE GENOMIC DNA]</scope>
    <source>
        <strain evidence="1 2">R79</strain>
    </source>
</reference>
<dbReference type="EMBL" id="CP070614">
    <property type="protein sequence ID" value="QSE87179.1"/>
    <property type="molecule type" value="Genomic_DNA"/>
</dbReference>
<evidence type="ECO:0000313" key="1">
    <source>
        <dbReference type="EMBL" id="QSE87179.1"/>
    </source>
</evidence>